<dbReference type="EMBL" id="NRRV01000001">
    <property type="protein sequence ID" value="MBK1629164.1"/>
    <property type="molecule type" value="Genomic_DNA"/>
</dbReference>
<dbReference type="Proteomes" id="UP000748752">
    <property type="component" value="Unassembled WGS sequence"/>
</dbReference>
<accession>A0ABS1CB58</accession>
<keyword evidence="2" id="KW-1185">Reference proteome</keyword>
<reference evidence="1 2" key="1">
    <citation type="journal article" date="2020" name="Microorganisms">
        <title>Osmotic Adaptation and Compatible Solute Biosynthesis of Phototrophic Bacteria as Revealed from Genome Analyses.</title>
        <authorList>
            <person name="Imhoff J.F."/>
            <person name="Rahn T."/>
            <person name="Kunzel S."/>
            <person name="Keller A."/>
            <person name="Neulinger S.C."/>
        </authorList>
    </citation>
    <scope>NUCLEOTIDE SEQUENCE [LARGE SCALE GENOMIC DNA]</scope>
    <source>
        <strain evidence="1 2">DSM 6210</strain>
    </source>
</reference>
<proteinExistence type="predicted"/>
<comment type="caution">
    <text evidence="1">The sequence shown here is derived from an EMBL/GenBank/DDBJ whole genome shotgun (WGS) entry which is preliminary data.</text>
</comment>
<sequence>MADLVERALDVIEEQMDYRYDRRIKLRAAIAVLQLSGLGRAMAARQVPRASSPTGNSGID</sequence>
<evidence type="ECO:0000313" key="1">
    <source>
        <dbReference type="EMBL" id="MBK1629164.1"/>
    </source>
</evidence>
<organism evidence="1 2">
    <name type="scientific">Thiohalocapsa halophila</name>
    <dbReference type="NCBI Taxonomy" id="69359"/>
    <lineage>
        <taxon>Bacteria</taxon>
        <taxon>Pseudomonadati</taxon>
        <taxon>Pseudomonadota</taxon>
        <taxon>Gammaproteobacteria</taxon>
        <taxon>Chromatiales</taxon>
        <taxon>Chromatiaceae</taxon>
        <taxon>Thiohalocapsa</taxon>
    </lineage>
</organism>
<evidence type="ECO:0000313" key="2">
    <source>
        <dbReference type="Proteomes" id="UP000748752"/>
    </source>
</evidence>
<protein>
    <recommendedName>
        <fullName evidence="3">Transposase</fullName>
    </recommendedName>
</protein>
<gene>
    <name evidence="1" type="ORF">CKO31_00140</name>
</gene>
<name>A0ABS1CB58_9GAMM</name>
<evidence type="ECO:0008006" key="3">
    <source>
        <dbReference type="Google" id="ProtNLM"/>
    </source>
</evidence>